<dbReference type="KEGG" id="mls:MSLAZ_1731"/>
<keyword evidence="3" id="KW-1185">Reference proteome</keyword>
<feature type="domain" description="Lcl C-terminal" evidence="1">
    <location>
        <begin position="93"/>
        <end position="219"/>
    </location>
</feature>
<dbReference type="InterPro" id="IPR011460">
    <property type="entry name" value="Lcl_C"/>
</dbReference>
<dbReference type="Pfam" id="PF07603">
    <property type="entry name" value="Lcl_C"/>
    <property type="match status" value="2"/>
</dbReference>
<evidence type="ECO:0000313" key="2">
    <source>
        <dbReference type="EMBL" id="AKB74992.1"/>
    </source>
</evidence>
<accession>A0A0E3S6Q0</accession>
<dbReference type="PROSITE" id="PS51257">
    <property type="entry name" value="PROKAR_LIPOPROTEIN"/>
    <property type="match status" value="1"/>
</dbReference>
<dbReference type="AlphaFoldDB" id="A0A0E3S6Q0"/>
<dbReference type="Proteomes" id="UP000033072">
    <property type="component" value="Chromosome"/>
</dbReference>
<dbReference type="PANTHER" id="PTHR35812">
    <property type="entry name" value="LIPOPROTEIN"/>
    <property type="match status" value="1"/>
</dbReference>
<protein>
    <recommendedName>
        <fullName evidence="1">Lcl C-terminal domain-containing protein</fullName>
    </recommendedName>
</protein>
<dbReference type="STRING" id="1434111.MSLAZ_1731"/>
<reference evidence="2 3" key="1">
    <citation type="submission" date="2014-07" db="EMBL/GenBank/DDBJ databases">
        <title>Methanogenic archaea and the global carbon cycle.</title>
        <authorList>
            <person name="Henriksen J.R."/>
            <person name="Luke J."/>
            <person name="Reinhart S."/>
            <person name="Benedict M.N."/>
            <person name="Youngblut N.D."/>
            <person name="Metcalf M.E."/>
            <person name="Whitaker R.J."/>
            <person name="Metcalf W.W."/>
        </authorList>
    </citation>
    <scope>NUCLEOTIDE SEQUENCE [LARGE SCALE GENOMIC DNA]</scope>
    <source>
        <strain evidence="2 3">Z-7289</strain>
    </source>
</reference>
<dbReference type="PANTHER" id="PTHR35812:SF1">
    <property type="entry name" value="LIPOPROTEIN"/>
    <property type="match status" value="1"/>
</dbReference>
<sequence>MKKNLLKIALVAMMVIAISFSGCTEQTNAQEIESPAQEEAATGITYPLVDTGQTTCYDDDGNETDCPESGEAFSGQDAQFTGNLFSYTDNGDGTVTDEVTGLMWQQTPASTGLNWEEANDYCESLELGGYDDWRMPTLKELYSISDFSQGWPYLDTAYFDLAEKNVSKDEQYWSADYYVGTTVEGRSEAAFGVNSGTGHIKAYPATVSGRMGNYVRAVRGNSYGINDFEANGDGTVTDHATGLMWQQADSGSGMDWEAALAYAENSTLAGYDDWRLPNVKELQSIVDYTHSPSADEESNIGPAIDTDFFEISELAPGTTNYNPDYGYFWTSTSAYFNPGDPVYYYAWYVAFGTATDNNGSDMHGAGGVRFDTKYEGGALGEGGERYYNYVRLVRG</sequence>
<dbReference type="PATRIC" id="fig|1434111.4.peg.2264"/>
<proteinExistence type="predicted"/>
<dbReference type="EMBL" id="CP009515">
    <property type="protein sequence ID" value="AKB74992.1"/>
    <property type="molecule type" value="Genomic_DNA"/>
</dbReference>
<dbReference type="HOGENOM" id="CLU_040781_0_0_2"/>
<name>A0A0E3S6Q0_9EURY</name>
<feature type="domain" description="Lcl C-terminal" evidence="1">
    <location>
        <begin position="234"/>
        <end position="360"/>
    </location>
</feature>
<gene>
    <name evidence="2" type="ORF">MSLAZ_1731</name>
</gene>
<dbReference type="RefSeq" id="WP_052722909.1">
    <property type="nucleotide sequence ID" value="NZ_CP009515.1"/>
</dbReference>
<dbReference type="GeneID" id="24806500"/>
<evidence type="ECO:0000313" key="3">
    <source>
        <dbReference type="Proteomes" id="UP000033072"/>
    </source>
</evidence>
<evidence type="ECO:0000259" key="1">
    <source>
        <dbReference type="Pfam" id="PF07603"/>
    </source>
</evidence>
<organism evidence="2 3">
    <name type="scientific">Methanosarcina lacustris Z-7289</name>
    <dbReference type="NCBI Taxonomy" id="1434111"/>
    <lineage>
        <taxon>Archaea</taxon>
        <taxon>Methanobacteriati</taxon>
        <taxon>Methanobacteriota</taxon>
        <taxon>Stenosarchaea group</taxon>
        <taxon>Methanomicrobia</taxon>
        <taxon>Methanosarcinales</taxon>
        <taxon>Methanosarcinaceae</taxon>
        <taxon>Methanosarcina</taxon>
    </lineage>
</organism>